<feature type="region of interest" description="Disordered" evidence="1">
    <location>
        <begin position="30"/>
        <end position="57"/>
    </location>
</feature>
<proteinExistence type="predicted"/>
<evidence type="ECO:0000256" key="2">
    <source>
        <dbReference type="SAM" id="SignalP"/>
    </source>
</evidence>
<feature type="compositionally biased region" description="Low complexity" evidence="1">
    <location>
        <begin position="39"/>
        <end position="49"/>
    </location>
</feature>
<dbReference type="EMBL" id="CP136511">
    <property type="protein sequence ID" value="WOD14197.1"/>
    <property type="molecule type" value="Genomic_DNA"/>
</dbReference>
<keyword evidence="5" id="KW-1185">Reference proteome</keyword>
<organism evidence="4 5">
    <name type="scientific">Paraburkholderia kirstenboschensis</name>
    <dbReference type="NCBI Taxonomy" id="1245436"/>
    <lineage>
        <taxon>Bacteria</taxon>
        <taxon>Pseudomonadati</taxon>
        <taxon>Pseudomonadota</taxon>
        <taxon>Betaproteobacteria</taxon>
        <taxon>Burkholderiales</taxon>
        <taxon>Burkholderiaceae</taxon>
        <taxon>Paraburkholderia</taxon>
    </lineage>
</organism>
<evidence type="ECO:0000313" key="4">
    <source>
        <dbReference type="EMBL" id="WOD14197.1"/>
    </source>
</evidence>
<dbReference type="Proteomes" id="UP001302652">
    <property type="component" value="Chromosome 3"/>
</dbReference>
<dbReference type="Pfam" id="PF03713">
    <property type="entry name" value="DUF305"/>
    <property type="match status" value="1"/>
</dbReference>
<reference evidence="4 5" key="1">
    <citation type="submission" date="2023-10" db="EMBL/GenBank/DDBJ databases">
        <title>Surface-active antibiotics is a multifunctional adaptation for post-fire microbes.</title>
        <authorList>
            <person name="Liu M.D."/>
            <person name="Du Y."/>
            <person name="Koupaei S.K."/>
            <person name="Kim N.R."/>
            <person name="Zhang W."/>
            <person name="Traxler M.F."/>
        </authorList>
    </citation>
    <scope>NUCLEOTIDE SEQUENCE [LARGE SCALE GENOMIC DNA]</scope>
    <source>
        <strain evidence="4 5">F3</strain>
    </source>
</reference>
<dbReference type="RefSeq" id="WP_317016002.1">
    <property type="nucleotide sequence ID" value="NZ_CP136511.1"/>
</dbReference>
<name>A0ABZ0EDB6_9BURK</name>
<feature type="domain" description="DUF305" evidence="3">
    <location>
        <begin position="38"/>
        <end position="125"/>
    </location>
</feature>
<evidence type="ECO:0000256" key="1">
    <source>
        <dbReference type="SAM" id="MobiDB-lite"/>
    </source>
</evidence>
<dbReference type="PANTHER" id="PTHR36933">
    <property type="entry name" value="SLL0788 PROTEIN"/>
    <property type="match status" value="1"/>
</dbReference>
<feature type="chain" id="PRO_5046999312" evidence="2">
    <location>
        <begin position="28"/>
        <end position="132"/>
    </location>
</feature>
<evidence type="ECO:0000313" key="5">
    <source>
        <dbReference type="Proteomes" id="UP001302652"/>
    </source>
</evidence>
<dbReference type="InterPro" id="IPR012347">
    <property type="entry name" value="Ferritin-like"/>
</dbReference>
<feature type="signal peptide" evidence="2">
    <location>
        <begin position="1"/>
        <end position="27"/>
    </location>
</feature>
<gene>
    <name evidence="4" type="ORF">RW095_01380</name>
</gene>
<keyword evidence="2" id="KW-0732">Signal</keyword>
<protein>
    <submittedName>
        <fullName evidence="4">DUF305 domain-containing protein</fullName>
    </submittedName>
</protein>
<evidence type="ECO:0000259" key="3">
    <source>
        <dbReference type="Pfam" id="PF03713"/>
    </source>
</evidence>
<sequence length="132" mass="14164">MKSLLALRAASICAGLVLTVAAYPASAQQGASMPGMNMSSSADSGSSASTPAFKEADEKMMKEMSAPPYSGDTDKDFVAHMIPHHRGAIDMAKVELKYGKDPDMKRLAKSIIKAQNEEIAYMKKWQAKHAGE</sequence>
<dbReference type="PANTHER" id="PTHR36933:SF1">
    <property type="entry name" value="SLL0788 PROTEIN"/>
    <property type="match status" value="1"/>
</dbReference>
<dbReference type="Gene3D" id="1.20.1260.10">
    <property type="match status" value="1"/>
</dbReference>
<dbReference type="InterPro" id="IPR005183">
    <property type="entry name" value="DUF305_CopM-like"/>
</dbReference>
<accession>A0ABZ0EDB6</accession>